<accession>A0AA38YTT9</accession>
<evidence type="ECO:0000313" key="2">
    <source>
        <dbReference type="EMBL" id="KAJ9676412.1"/>
    </source>
</evidence>
<comment type="caution">
    <text evidence="2">The sequence shown here is derived from an EMBL/GenBank/DDBJ whole genome shotgun (WGS) entry which is preliminary data.</text>
</comment>
<organism evidence="2 3">
    <name type="scientific">Vitis rotundifolia</name>
    <name type="common">Muscadine grape</name>
    <dbReference type="NCBI Taxonomy" id="103349"/>
    <lineage>
        <taxon>Eukaryota</taxon>
        <taxon>Viridiplantae</taxon>
        <taxon>Streptophyta</taxon>
        <taxon>Embryophyta</taxon>
        <taxon>Tracheophyta</taxon>
        <taxon>Spermatophyta</taxon>
        <taxon>Magnoliopsida</taxon>
        <taxon>eudicotyledons</taxon>
        <taxon>Gunneridae</taxon>
        <taxon>Pentapetalae</taxon>
        <taxon>rosids</taxon>
        <taxon>Vitales</taxon>
        <taxon>Vitaceae</taxon>
        <taxon>Viteae</taxon>
        <taxon>Vitis</taxon>
    </lineage>
</organism>
<keyword evidence="3" id="KW-1185">Reference proteome</keyword>
<gene>
    <name evidence="2" type="ORF">PVL29_025100</name>
</gene>
<protein>
    <recommendedName>
        <fullName evidence="1">Retrotransposon Copia-like N-terminal domain-containing protein</fullName>
    </recommendedName>
</protein>
<dbReference type="Proteomes" id="UP001168098">
    <property type="component" value="Unassembled WGS sequence"/>
</dbReference>
<name>A0AA38YTT9_VITRO</name>
<proteinExistence type="predicted"/>
<dbReference type="EMBL" id="JARBHA010000018">
    <property type="protein sequence ID" value="KAJ9676412.1"/>
    <property type="molecule type" value="Genomic_DNA"/>
</dbReference>
<dbReference type="AlphaFoldDB" id="A0AA38YTT9"/>
<reference evidence="2 3" key="1">
    <citation type="journal article" date="2023" name="BMC Biotechnol.">
        <title>Vitis rotundifolia cv Carlos genome sequencing.</title>
        <authorList>
            <person name="Huff M."/>
            <person name="Hulse-Kemp A."/>
            <person name="Scheffler B."/>
            <person name="Youngblood R."/>
            <person name="Simpson S."/>
            <person name="Babiker E."/>
            <person name="Staton M."/>
        </authorList>
    </citation>
    <scope>NUCLEOTIDE SEQUENCE [LARGE SCALE GENOMIC DNA]</scope>
    <source>
        <tissue evidence="2">Leaf</tissue>
    </source>
</reference>
<dbReference type="Pfam" id="PF14244">
    <property type="entry name" value="Retrotran_gag_3"/>
    <property type="match status" value="1"/>
</dbReference>
<feature type="domain" description="Retrotransposon Copia-like N-terminal" evidence="1">
    <location>
        <begin position="8"/>
        <end position="37"/>
    </location>
</feature>
<dbReference type="PANTHER" id="PTHR47481:SF14">
    <property type="entry name" value="RETROTRANSPOSON COPIA-LIKE N-TERMINAL DOMAIN-CONTAINING PROTEIN"/>
    <property type="match status" value="1"/>
</dbReference>
<sequence>MDSAHMCVKFTGTNYSTWAFHFELFLKGKDLWGHIDGANDVGSSPSWVVLDARIMSWLLGSVEPHIVTHLRPHRSAQSMWAYLKKVYHQDNDARCFQLEHAIVMFQHVSLSIQDYYSTFLTLWHEYADLVTADVSIVALSIIQTIHATTQRDQFLMKLCPEYEYVHSSLLNRSLVPCLDICFGDYFGQSHGSSGTTTVACAAQGRGPPMHSQNLQCFCCKEYGHIALVLRSFVFIARRRATLSKNVVFTPRIVRPKHFRLWLLSLL</sequence>
<dbReference type="PANTHER" id="PTHR47481">
    <property type="match status" value="1"/>
</dbReference>
<dbReference type="InterPro" id="IPR029472">
    <property type="entry name" value="Copia-like_N"/>
</dbReference>
<evidence type="ECO:0000259" key="1">
    <source>
        <dbReference type="Pfam" id="PF14244"/>
    </source>
</evidence>
<evidence type="ECO:0000313" key="3">
    <source>
        <dbReference type="Proteomes" id="UP001168098"/>
    </source>
</evidence>